<evidence type="ECO:0000313" key="1">
    <source>
        <dbReference type="EMBL" id="CAI9914721.1"/>
    </source>
</evidence>
<gene>
    <name evidence="1" type="ORF">HINF_LOCUS2366</name>
    <name evidence="2" type="ORF">HINF_LOCUS46409</name>
</gene>
<reference evidence="2 3" key="2">
    <citation type="submission" date="2024-07" db="EMBL/GenBank/DDBJ databases">
        <authorList>
            <person name="Akdeniz Z."/>
        </authorList>
    </citation>
    <scope>NUCLEOTIDE SEQUENCE [LARGE SCALE GENOMIC DNA]</scope>
</reference>
<reference evidence="1" key="1">
    <citation type="submission" date="2023-06" db="EMBL/GenBank/DDBJ databases">
        <authorList>
            <person name="Kurt Z."/>
        </authorList>
    </citation>
    <scope>NUCLEOTIDE SEQUENCE</scope>
</reference>
<dbReference type="EMBL" id="CATOUU010000056">
    <property type="protein sequence ID" value="CAI9914721.1"/>
    <property type="molecule type" value="Genomic_DNA"/>
</dbReference>
<name>A0AA86N8K9_9EUKA</name>
<dbReference type="EMBL" id="CAXDID020000205">
    <property type="protein sequence ID" value="CAL6055158.1"/>
    <property type="molecule type" value="Genomic_DNA"/>
</dbReference>
<evidence type="ECO:0000313" key="3">
    <source>
        <dbReference type="Proteomes" id="UP001642409"/>
    </source>
</evidence>
<keyword evidence="3" id="KW-1185">Reference proteome</keyword>
<accession>A0AA86N8K9</accession>
<protein>
    <submittedName>
        <fullName evidence="2">Hypothetical_protein</fullName>
    </submittedName>
</protein>
<proteinExistence type="predicted"/>
<dbReference type="AlphaFoldDB" id="A0AA86N8K9"/>
<evidence type="ECO:0000313" key="2">
    <source>
        <dbReference type="EMBL" id="CAL6055158.1"/>
    </source>
</evidence>
<comment type="caution">
    <text evidence="1">The sequence shown here is derived from an EMBL/GenBank/DDBJ whole genome shotgun (WGS) entry which is preliminary data.</text>
</comment>
<organism evidence="1">
    <name type="scientific">Hexamita inflata</name>
    <dbReference type="NCBI Taxonomy" id="28002"/>
    <lineage>
        <taxon>Eukaryota</taxon>
        <taxon>Metamonada</taxon>
        <taxon>Diplomonadida</taxon>
        <taxon>Hexamitidae</taxon>
        <taxon>Hexamitinae</taxon>
        <taxon>Hexamita</taxon>
    </lineage>
</organism>
<dbReference type="Proteomes" id="UP001642409">
    <property type="component" value="Unassembled WGS sequence"/>
</dbReference>
<sequence>MEGGKLLEYNQLDKQQLEIQLFISTRTKRNYIKYFQQRSILKLIGAVNNKFILNFVRCLLSELLKFNCGQFKSSIIQQLNLNSVVVTHYNNLPQQQQQYDRQHVKGLTVSFREDVVGLE</sequence>